<keyword evidence="1 3" id="KW-0378">Hydrolase</keyword>
<protein>
    <submittedName>
        <fullName evidence="3">Alpha/beta hydrolase</fullName>
    </submittedName>
</protein>
<dbReference type="InterPro" id="IPR029058">
    <property type="entry name" value="AB_hydrolase_fold"/>
</dbReference>
<organism evidence="3 4">
    <name type="scientific">Streptomyces sparsogenes DSM 40356</name>
    <dbReference type="NCBI Taxonomy" id="1331668"/>
    <lineage>
        <taxon>Bacteria</taxon>
        <taxon>Bacillati</taxon>
        <taxon>Actinomycetota</taxon>
        <taxon>Actinomycetes</taxon>
        <taxon>Kitasatosporales</taxon>
        <taxon>Streptomycetaceae</taxon>
        <taxon>Streptomyces</taxon>
    </lineage>
</organism>
<feature type="domain" description="AB hydrolase-1" evidence="2">
    <location>
        <begin position="41"/>
        <end position="276"/>
    </location>
</feature>
<comment type="caution">
    <text evidence="3">The sequence shown here is derived from an EMBL/GenBank/DDBJ whole genome shotgun (WGS) entry which is preliminary data.</text>
</comment>
<dbReference type="EMBL" id="ASQP01000321">
    <property type="protein sequence ID" value="OMI36784.1"/>
    <property type="molecule type" value="Genomic_DNA"/>
</dbReference>
<dbReference type="Gene3D" id="3.40.50.1820">
    <property type="entry name" value="alpha/beta hydrolase"/>
    <property type="match status" value="1"/>
</dbReference>
<evidence type="ECO:0000259" key="2">
    <source>
        <dbReference type="Pfam" id="PF00561"/>
    </source>
</evidence>
<evidence type="ECO:0000256" key="1">
    <source>
        <dbReference type="ARBA" id="ARBA00022801"/>
    </source>
</evidence>
<proteinExistence type="predicted"/>
<dbReference type="AlphaFoldDB" id="A0A1R1SEH7"/>
<keyword evidence="4" id="KW-1185">Reference proteome</keyword>
<dbReference type="InterPro" id="IPR000639">
    <property type="entry name" value="Epox_hydrolase-like"/>
</dbReference>
<gene>
    <name evidence="3" type="ORF">SPAR_23756</name>
</gene>
<dbReference type="SUPFAM" id="SSF53474">
    <property type="entry name" value="alpha/beta-Hydrolases"/>
    <property type="match status" value="1"/>
</dbReference>
<dbReference type="PRINTS" id="PR00412">
    <property type="entry name" value="EPOXHYDRLASE"/>
</dbReference>
<reference evidence="3 4" key="1">
    <citation type="submission" date="2013-05" db="EMBL/GenBank/DDBJ databases">
        <title>Genome sequence of Streptomyces sparsogenes DSM 40356.</title>
        <authorList>
            <person name="Coyne S."/>
            <person name="Seebeck F.P."/>
        </authorList>
    </citation>
    <scope>NUCLEOTIDE SEQUENCE [LARGE SCALE GENOMIC DNA]</scope>
    <source>
        <strain evidence="3 4">DSM 40356</strain>
    </source>
</reference>
<accession>A0A1R1SEH7</accession>
<dbReference type="Proteomes" id="UP000186168">
    <property type="component" value="Unassembled WGS sequence"/>
</dbReference>
<evidence type="ECO:0000313" key="4">
    <source>
        <dbReference type="Proteomes" id="UP000186168"/>
    </source>
</evidence>
<dbReference type="Pfam" id="PF00561">
    <property type="entry name" value="Abhydrolase_1"/>
    <property type="match status" value="1"/>
</dbReference>
<evidence type="ECO:0000313" key="3">
    <source>
        <dbReference type="EMBL" id="OMI36784.1"/>
    </source>
</evidence>
<name>A0A1R1SEH7_9ACTN</name>
<dbReference type="GO" id="GO:0016787">
    <property type="term" value="F:hydrolase activity"/>
    <property type="evidence" value="ECO:0007669"/>
    <property type="project" value="UniProtKB-KW"/>
</dbReference>
<dbReference type="InterPro" id="IPR000073">
    <property type="entry name" value="AB_hydrolase_1"/>
</dbReference>
<dbReference type="PANTHER" id="PTHR43329">
    <property type="entry name" value="EPOXIDE HYDROLASE"/>
    <property type="match status" value="1"/>
</dbReference>
<sequence length="300" mass="32604">MAAMNNTTTAQSRETVWTHRTATVDGVDLHYVQAGDQNATPLVLVHGWPETWYAWRKVIPALAQHYRVYAVDLPGLGDSAALAEPGIRTAAALLDRWREQLGLGAVHVVGHDLGGMTSYAWAAQQREEIRSLSVLGVPLHGFGLQEFINRAGLWHFGLFAVPGLTEHLADGRERLLLTHFYEHIHAADAVTEADVDAYLRSYGRPGGLGASLAYYRNYTADTEAFTEYGRRSLAIPVLGVGGDHAGGPIPEISLAQVADDVRGAVLTDCGHFLAEEQPEQLTDVLLDFLTAVDNKGTAEQ</sequence>
<dbReference type="STRING" id="67365.GCA_001704635_04312"/>